<dbReference type="InterPro" id="IPR025423">
    <property type="entry name" value="TMEM205-like"/>
</dbReference>
<sequence length="206" mass="21985">MTTILAPSHLLAFSTLLGAQLHQTFLVTSLNFTHLPRPAFKTLQKAAFPAYFRAQTVLVVLTVVTGPAAAGGLLGLVGETGSATTARAGATWDSAALGVALATALANWLVYSPRTIVAMDARTRLETRAREKEKKKQIDQGEELKDGDSGENQTELPIVNAEASPELKAAARNFSRNHAMSIHLNLITIIATLVYGWGLAGRMSFS</sequence>
<name>A0AAV9N6H2_9EURO</name>
<accession>A0AAV9N6H2</accession>
<evidence type="ECO:0000313" key="8">
    <source>
        <dbReference type="EMBL" id="KAK5048281.1"/>
    </source>
</evidence>
<feature type="domain" description="TMEM205-like" evidence="7">
    <location>
        <begin position="11"/>
        <end position="122"/>
    </location>
</feature>
<keyword evidence="9" id="KW-1185">Reference proteome</keyword>
<dbReference type="GO" id="GO:0016020">
    <property type="term" value="C:membrane"/>
    <property type="evidence" value="ECO:0007669"/>
    <property type="project" value="UniProtKB-SubCell"/>
</dbReference>
<evidence type="ECO:0000256" key="5">
    <source>
        <dbReference type="SAM" id="MobiDB-lite"/>
    </source>
</evidence>
<dbReference type="GeneID" id="89974125"/>
<evidence type="ECO:0000313" key="9">
    <source>
        <dbReference type="Proteomes" id="UP001358417"/>
    </source>
</evidence>
<dbReference type="PANTHER" id="PTHR23241">
    <property type="entry name" value="LATE EMBRYOGENESIS ABUNDANT PLANTS LEA-RELATED"/>
    <property type="match status" value="1"/>
</dbReference>
<feature type="region of interest" description="Disordered" evidence="5">
    <location>
        <begin position="128"/>
        <end position="153"/>
    </location>
</feature>
<dbReference type="PANTHER" id="PTHR23241:SF102">
    <property type="entry name" value="LD23009P"/>
    <property type="match status" value="1"/>
</dbReference>
<evidence type="ECO:0000256" key="1">
    <source>
        <dbReference type="ARBA" id="ARBA00004370"/>
    </source>
</evidence>
<proteinExistence type="predicted"/>
<evidence type="ECO:0000256" key="3">
    <source>
        <dbReference type="ARBA" id="ARBA00022989"/>
    </source>
</evidence>
<comment type="caution">
    <text evidence="8">The sequence shown here is derived from an EMBL/GenBank/DDBJ whole genome shotgun (WGS) entry which is preliminary data.</text>
</comment>
<keyword evidence="3 6" id="KW-1133">Transmembrane helix</keyword>
<dbReference type="Proteomes" id="UP001358417">
    <property type="component" value="Unassembled WGS sequence"/>
</dbReference>
<reference evidence="8 9" key="1">
    <citation type="submission" date="2023-08" db="EMBL/GenBank/DDBJ databases">
        <title>Black Yeasts Isolated from many extreme environments.</title>
        <authorList>
            <person name="Coleine C."/>
            <person name="Stajich J.E."/>
            <person name="Selbmann L."/>
        </authorList>
    </citation>
    <scope>NUCLEOTIDE SEQUENCE [LARGE SCALE GENOMIC DNA]</scope>
    <source>
        <strain evidence="8 9">CCFEE 5792</strain>
    </source>
</reference>
<evidence type="ECO:0000259" key="7">
    <source>
        <dbReference type="Pfam" id="PF13664"/>
    </source>
</evidence>
<evidence type="ECO:0000256" key="4">
    <source>
        <dbReference type="ARBA" id="ARBA00023136"/>
    </source>
</evidence>
<dbReference type="AlphaFoldDB" id="A0AAV9N6H2"/>
<protein>
    <recommendedName>
        <fullName evidence="7">TMEM205-like domain-containing protein</fullName>
    </recommendedName>
</protein>
<dbReference type="EMBL" id="JAVRRD010000022">
    <property type="protein sequence ID" value="KAK5048281.1"/>
    <property type="molecule type" value="Genomic_DNA"/>
</dbReference>
<dbReference type="InterPro" id="IPR053009">
    <property type="entry name" value="Xanthocillin_Biosynth-Assoc"/>
</dbReference>
<gene>
    <name evidence="8" type="ORF">LTR84_005951</name>
</gene>
<feature type="transmembrane region" description="Helical" evidence="6">
    <location>
        <begin position="90"/>
        <end position="111"/>
    </location>
</feature>
<dbReference type="RefSeq" id="XP_064703739.1">
    <property type="nucleotide sequence ID" value="XM_064849515.1"/>
</dbReference>
<evidence type="ECO:0000256" key="2">
    <source>
        <dbReference type="ARBA" id="ARBA00022692"/>
    </source>
</evidence>
<keyword evidence="2 6" id="KW-0812">Transmembrane</keyword>
<organism evidence="8 9">
    <name type="scientific">Exophiala bonariae</name>
    <dbReference type="NCBI Taxonomy" id="1690606"/>
    <lineage>
        <taxon>Eukaryota</taxon>
        <taxon>Fungi</taxon>
        <taxon>Dikarya</taxon>
        <taxon>Ascomycota</taxon>
        <taxon>Pezizomycotina</taxon>
        <taxon>Eurotiomycetes</taxon>
        <taxon>Chaetothyriomycetidae</taxon>
        <taxon>Chaetothyriales</taxon>
        <taxon>Herpotrichiellaceae</taxon>
        <taxon>Exophiala</taxon>
    </lineage>
</organism>
<dbReference type="Pfam" id="PF13664">
    <property type="entry name" value="DUF4149"/>
    <property type="match status" value="1"/>
</dbReference>
<evidence type="ECO:0000256" key="6">
    <source>
        <dbReference type="SAM" id="Phobius"/>
    </source>
</evidence>
<feature type="transmembrane region" description="Helical" evidence="6">
    <location>
        <begin position="182"/>
        <end position="200"/>
    </location>
</feature>
<feature type="compositionally biased region" description="Basic and acidic residues" evidence="5">
    <location>
        <begin position="128"/>
        <end position="148"/>
    </location>
</feature>
<feature type="transmembrane region" description="Helical" evidence="6">
    <location>
        <begin position="57"/>
        <end position="78"/>
    </location>
</feature>
<comment type="subcellular location">
    <subcellularLocation>
        <location evidence="1">Membrane</location>
    </subcellularLocation>
</comment>
<keyword evidence="4 6" id="KW-0472">Membrane</keyword>